<keyword evidence="4" id="KW-1185">Reference proteome</keyword>
<dbReference type="SUPFAM" id="SSF89447">
    <property type="entry name" value="AbrB/MazE/MraZ-like"/>
    <property type="match status" value="1"/>
</dbReference>
<dbReference type="RefSeq" id="WP_221857143.1">
    <property type="nucleotide sequence ID" value="NZ_BAAAYV010000025.1"/>
</dbReference>
<feature type="domain" description="SpoVT-AbrB" evidence="2">
    <location>
        <begin position="1"/>
        <end position="43"/>
    </location>
</feature>
<evidence type="ECO:0000256" key="1">
    <source>
        <dbReference type="PROSITE-ProRule" id="PRU01076"/>
    </source>
</evidence>
<dbReference type="NCBIfam" id="TIGR01439">
    <property type="entry name" value="lp_hng_hel_AbrB"/>
    <property type="match status" value="1"/>
</dbReference>
<dbReference type="InterPro" id="IPR007159">
    <property type="entry name" value="SpoVT-AbrB_dom"/>
</dbReference>
<organism evidence="3 4">
    <name type="scientific">Microbacterium marinilacus</name>
    <dbReference type="NCBI Taxonomy" id="415209"/>
    <lineage>
        <taxon>Bacteria</taxon>
        <taxon>Bacillati</taxon>
        <taxon>Actinomycetota</taxon>
        <taxon>Actinomycetes</taxon>
        <taxon>Micrococcales</taxon>
        <taxon>Microbacteriaceae</taxon>
        <taxon>Microbacterium</taxon>
    </lineage>
</organism>
<dbReference type="Gene3D" id="2.10.260.10">
    <property type="match status" value="1"/>
</dbReference>
<keyword evidence="1" id="KW-0238">DNA-binding</keyword>
<dbReference type="InterPro" id="IPR037914">
    <property type="entry name" value="SpoVT-AbrB_sf"/>
</dbReference>
<dbReference type="SMART" id="SM00966">
    <property type="entry name" value="SpoVT_AbrB"/>
    <property type="match status" value="1"/>
</dbReference>
<dbReference type="Proteomes" id="UP001410795">
    <property type="component" value="Unassembled WGS sequence"/>
</dbReference>
<protein>
    <recommendedName>
        <fullName evidence="2">SpoVT-AbrB domain-containing protein</fullName>
    </recommendedName>
</protein>
<name>A0ABP7BUB0_9MICO</name>
<proteinExistence type="predicted"/>
<gene>
    <name evidence="3" type="ORF">GCM10022202_34950</name>
</gene>
<dbReference type="Pfam" id="PF04014">
    <property type="entry name" value="MazE_antitoxin"/>
    <property type="match status" value="1"/>
</dbReference>
<evidence type="ECO:0000313" key="4">
    <source>
        <dbReference type="Proteomes" id="UP001410795"/>
    </source>
</evidence>
<accession>A0ABP7BUB0</accession>
<reference evidence="4" key="1">
    <citation type="journal article" date="2019" name="Int. J. Syst. Evol. Microbiol.">
        <title>The Global Catalogue of Microorganisms (GCM) 10K type strain sequencing project: providing services to taxonomists for standard genome sequencing and annotation.</title>
        <authorList>
            <consortium name="The Broad Institute Genomics Platform"/>
            <consortium name="The Broad Institute Genome Sequencing Center for Infectious Disease"/>
            <person name="Wu L."/>
            <person name="Ma J."/>
        </authorList>
    </citation>
    <scope>NUCLEOTIDE SEQUENCE [LARGE SCALE GENOMIC DNA]</scope>
    <source>
        <strain evidence="4">JCM 16546</strain>
    </source>
</reference>
<comment type="caution">
    <text evidence="3">The sequence shown here is derived from an EMBL/GenBank/DDBJ whole genome shotgun (WGS) entry which is preliminary data.</text>
</comment>
<sequence length="75" mass="8211">MKLNSKGQVTIPASLRHKLGFAEGDEVDVVEDGTTLRIVRSEPGLSAAERWIRLVRGSASRGMSTDEVMRLTRGD</sequence>
<dbReference type="EMBL" id="BAAAYV010000025">
    <property type="protein sequence ID" value="GAA3669847.1"/>
    <property type="molecule type" value="Genomic_DNA"/>
</dbReference>
<dbReference type="PROSITE" id="PS51740">
    <property type="entry name" value="SPOVT_ABRB"/>
    <property type="match status" value="1"/>
</dbReference>
<evidence type="ECO:0000313" key="3">
    <source>
        <dbReference type="EMBL" id="GAA3669847.1"/>
    </source>
</evidence>
<evidence type="ECO:0000259" key="2">
    <source>
        <dbReference type="PROSITE" id="PS51740"/>
    </source>
</evidence>